<keyword evidence="4" id="KW-1134">Transmembrane beta strand</keyword>
<dbReference type="SUPFAM" id="SSF141729">
    <property type="entry name" value="FimD N-terminal domain-like"/>
    <property type="match status" value="1"/>
</dbReference>
<dbReference type="InterPro" id="IPR042186">
    <property type="entry name" value="FimD_plug_dom"/>
</dbReference>
<dbReference type="Gene3D" id="2.60.40.2610">
    <property type="entry name" value="Outer membrane usher protein FimD, plug domain"/>
    <property type="match status" value="1"/>
</dbReference>
<gene>
    <name evidence="10" type="ORF">SmaCSM2_01085</name>
</gene>
<dbReference type="PANTHER" id="PTHR30451:SF8">
    <property type="entry name" value="FIMBRIAL USHER PROTEIN"/>
    <property type="match status" value="1"/>
</dbReference>
<protein>
    <recommendedName>
        <fullName evidence="9">PapC N-terminal domain-containing protein</fullName>
    </recommendedName>
</protein>
<evidence type="ECO:0000256" key="5">
    <source>
        <dbReference type="ARBA" id="ARBA00022692"/>
    </source>
</evidence>
<evidence type="ECO:0000256" key="7">
    <source>
        <dbReference type="ARBA" id="ARBA00023136"/>
    </source>
</evidence>
<evidence type="ECO:0000313" key="10">
    <source>
        <dbReference type="EMBL" id="AUI05843.1"/>
    </source>
</evidence>
<evidence type="ECO:0000313" key="11">
    <source>
        <dbReference type="Proteomes" id="UP000234414"/>
    </source>
</evidence>
<keyword evidence="3" id="KW-0813">Transport</keyword>
<accession>A0AAD0FM85</accession>
<feature type="domain" description="PapC N-terminal" evidence="9">
    <location>
        <begin position="32"/>
        <end position="159"/>
    </location>
</feature>
<evidence type="ECO:0000256" key="4">
    <source>
        <dbReference type="ARBA" id="ARBA00022452"/>
    </source>
</evidence>
<dbReference type="Gene3D" id="3.10.20.410">
    <property type="match status" value="1"/>
</dbReference>
<reference evidence="10 11" key="1">
    <citation type="submission" date="2017-12" db="EMBL/GenBank/DDBJ databases">
        <title>Complete Genome Sequence of Stenotrophomonas maltophilia CSM2.</title>
        <authorList>
            <person name="Castro-Jaimes S."/>
            <person name="Lopez-Leal G."/>
            <person name="Barberena Jonas C."/>
            <person name="Bustos P."/>
            <person name="Perez-Oseguera A."/>
            <person name="Cevallos M.A."/>
        </authorList>
    </citation>
    <scope>NUCLEOTIDE SEQUENCE [LARGE SCALE GENOMIC DNA]</scope>
    <source>
        <strain evidence="10 11">CSM2</strain>
    </source>
</reference>
<dbReference type="Gene3D" id="2.60.40.3110">
    <property type="match status" value="1"/>
</dbReference>
<dbReference type="RefSeq" id="WP_101764726.1">
    <property type="nucleotide sequence ID" value="NZ_CP025298.1"/>
</dbReference>
<sequence length="803" mass="85683">MRQPPSLAPVAALVIGAGGMSSATGVAAQEVQFDLKQLERNGVSADVARFFARRAGFLPGVHQVDASVNGMRREPLQVRFDAQGEPCFSAEVLAQLGLKQDDPEQICAPLQQIHPGTRVELRPGSARMDLVVPATALRDSSAGGAFQRGGSALVLNYDVFSQRVQRRTGNDHSLSARMELGFNTANWAVRSRGDYARRRSQSRYVQQETYAQRALERASALFQAGQLSLASEGFGGTPVVGAQLFSDDMQRQASRLSVPIEGIADSHAVVEVRQRGSVVHRSVVAPGVYSISDIAVTSRGTDLNVEVREEDGRTTRYRVPAPMDVPEADAAPAFQLGVGRYRARDGVHLQGNAPWLVHAGGAMQLHADTRVSTSLLLARGYQGLAAQSGFSLGSRSIWGVGARFSHAAQWGFGHELQLQGNASFDNGLSLGASWQRRSAAFATLEDTLSLRDTRPWPCEPWTLPEACASRSERLQQSLSASVGWSSATWGAFSYTFWQSHYGGDVGRGQTLSASRRFGRVNVNLTLQHAQGRGSAAFVNLQIPLGRGSVSARAYRYEDASRNLGASFQSRTAGGLAYNVDASHSGSQQRLAVAASQRTAYGAFNAGVSHIQGQAQTQYLAASGGVALASGRTLAFSSSRIGDTFAVVRIPRVAGIGLSGAGSATTSVLGTAVLPSITPYRRTRLQLEGRTLPLNQRFASTTLDLALARGAVATHTISAHPVRQLLLTVRTRGGELARVGTALYSAEGDFIGTVIGQGNAILDNEQIGKPVLLDDASGRCEVHYSVPARFDPARPYEASEGRCL</sequence>
<comment type="similarity">
    <text evidence="2">Belongs to the fimbrial export usher family.</text>
</comment>
<keyword evidence="6" id="KW-0732">Signal</keyword>
<keyword evidence="8" id="KW-0998">Cell outer membrane</keyword>
<proteinExistence type="inferred from homology"/>
<dbReference type="AlphaFoldDB" id="A0AAD0FM85"/>
<dbReference type="Pfam" id="PF00577">
    <property type="entry name" value="Usher"/>
    <property type="match status" value="1"/>
</dbReference>
<evidence type="ECO:0000256" key="3">
    <source>
        <dbReference type="ARBA" id="ARBA00022448"/>
    </source>
</evidence>
<dbReference type="Pfam" id="PF13954">
    <property type="entry name" value="PapC_N"/>
    <property type="match status" value="1"/>
</dbReference>
<organism evidence="10 11">
    <name type="scientific">Stenotrophomonas maltophilia</name>
    <name type="common">Pseudomonas maltophilia</name>
    <name type="synonym">Xanthomonas maltophilia</name>
    <dbReference type="NCBI Taxonomy" id="40324"/>
    <lineage>
        <taxon>Bacteria</taxon>
        <taxon>Pseudomonadati</taxon>
        <taxon>Pseudomonadota</taxon>
        <taxon>Gammaproteobacteria</taxon>
        <taxon>Lysobacterales</taxon>
        <taxon>Lysobacteraceae</taxon>
        <taxon>Stenotrophomonas</taxon>
        <taxon>Stenotrophomonas maltophilia group</taxon>
    </lineage>
</organism>
<evidence type="ECO:0000256" key="8">
    <source>
        <dbReference type="ARBA" id="ARBA00023237"/>
    </source>
</evidence>
<dbReference type="GO" id="GO:0015473">
    <property type="term" value="F:fimbrial usher porin activity"/>
    <property type="evidence" value="ECO:0007669"/>
    <property type="project" value="InterPro"/>
</dbReference>
<evidence type="ECO:0000259" key="9">
    <source>
        <dbReference type="Pfam" id="PF13954"/>
    </source>
</evidence>
<comment type="subcellular location">
    <subcellularLocation>
        <location evidence="1">Cell outer membrane</location>
        <topology evidence="1">Multi-pass membrane protein</topology>
    </subcellularLocation>
</comment>
<keyword evidence="5" id="KW-0812">Transmembrane</keyword>
<dbReference type="InterPro" id="IPR000015">
    <property type="entry name" value="Fimb_usher"/>
</dbReference>
<name>A0AAD0FM85_STEMA</name>
<dbReference type="EMBL" id="CP025298">
    <property type="protein sequence ID" value="AUI05843.1"/>
    <property type="molecule type" value="Genomic_DNA"/>
</dbReference>
<dbReference type="Proteomes" id="UP000234414">
    <property type="component" value="Chromosome"/>
</dbReference>
<dbReference type="GO" id="GO:0009279">
    <property type="term" value="C:cell outer membrane"/>
    <property type="evidence" value="ECO:0007669"/>
    <property type="project" value="UniProtKB-SubCell"/>
</dbReference>
<dbReference type="InterPro" id="IPR037224">
    <property type="entry name" value="PapC_N_sf"/>
</dbReference>
<keyword evidence="7" id="KW-0472">Membrane</keyword>
<dbReference type="GO" id="GO:0009297">
    <property type="term" value="P:pilus assembly"/>
    <property type="evidence" value="ECO:0007669"/>
    <property type="project" value="InterPro"/>
</dbReference>
<dbReference type="InterPro" id="IPR025885">
    <property type="entry name" value="PapC_N"/>
</dbReference>
<evidence type="ECO:0000256" key="1">
    <source>
        <dbReference type="ARBA" id="ARBA00004571"/>
    </source>
</evidence>
<evidence type="ECO:0000256" key="6">
    <source>
        <dbReference type="ARBA" id="ARBA00022729"/>
    </source>
</evidence>
<evidence type="ECO:0000256" key="2">
    <source>
        <dbReference type="ARBA" id="ARBA00008064"/>
    </source>
</evidence>
<dbReference type="PANTHER" id="PTHR30451">
    <property type="entry name" value="OUTER MEMBRANE USHER PROTEIN"/>
    <property type="match status" value="1"/>
</dbReference>